<dbReference type="Proteomes" id="UP000325577">
    <property type="component" value="Linkage Group LG2"/>
</dbReference>
<name>A0A5J5AQ59_9ASTE</name>
<gene>
    <name evidence="7" type="ORF">F0562_006391</name>
</gene>
<dbReference type="Pfam" id="PF03256">
    <property type="entry name" value="ANAPC10"/>
    <property type="match status" value="1"/>
</dbReference>
<feature type="domain" description="DOC" evidence="6">
    <location>
        <begin position="26"/>
        <end position="105"/>
    </location>
</feature>
<evidence type="ECO:0000313" key="7">
    <source>
        <dbReference type="EMBL" id="KAA8531892.1"/>
    </source>
</evidence>
<evidence type="ECO:0000259" key="6">
    <source>
        <dbReference type="SMART" id="SM01337"/>
    </source>
</evidence>
<dbReference type="PANTHER" id="PTHR12936:SF0">
    <property type="entry name" value="ANAPHASE-PROMOTING COMPLEX SUBUNIT 10"/>
    <property type="match status" value="1"/>
</dbReference>
<organism evidence="7 8">
    <name type="scientific">Nyssa sinensis</name>
    <dbReference type="NCBI Taxonomy" id="561372"/>
    <lineage>
        <taxon>Eukaryota</taxon>
        <taxon>Viridiplantae</taxon>
        <taxon>Streptophyta</taxon>
        <taxon>Embryophyta</taxon>
        <taxon>Tracheophyta</taxon>
        <taxon>Spermatophyta</taxon>
        <taxon>Magnoliopsida</taxon>
        <taxon>eudicotyledons</taxon>
        <taxon>Gunneridae</taxon>
        <taxon>Pentapetalae</taxon>
        <taxon>asterids</taxon>
        <taxon>Cornales</taxon>
        <taxon>Nyssaceae</taxon>
        <taxon>Nyssa</taxon>
    </lineage>
</organism>
<dbReference type="InterPro" id="IPR008979">
    <property type="entry name" value="Galactose-bd-like_sf"/>
</dbReference>
<dbReference type="SMART" id="SM01337">
    <property type="entry name" value="APC10"/>
    <property type="match status" value="1"/>
</dbReference>
<dbReference type="Gene3D" id="2.60.120.260">
    <property type="entry name" value="Galactose-binding domain-like"/>
    <property type="match status" value="1"/>
</dbReference>
<comment type="similarity">
    <text evidence="1">Belongs to the APC10 family.</text>
</comment>
<dbReference type="InterPro" id="IPR016901">
    <property type="entry name" value="APC10/Doc1"/>
</dbReference>
<dbReference type="OrthoDB" id="24948at2759"/>
<sequence>MAESSEGEEEGKLIAGNQHLVVDDGLREMAKKAAWSVSSCKSGNGVLSLRYDDLDAYWQYGSQPHLVNIQFQKKIKLQEPYSTPTISVHFKGVHYLLHSEMRKSAPCVI</sequence>
<accession>A0A5J5AQ59</accession>
<proteinExistence type="inferred from homology"/>
<evidence type="ECO:0000256" key="2">
    <source>
        <dbReference type="ARBA" id="ARBA00022618"/>
    </source>
</evidence>
<dbReference type="InterPro" id="IPR004939">
    <property type="entry name" value="APC_su10/DOC_dom"/>
</dbReference>
<dbReference type="PANTHER" id="PTHR12936">
    <property type="entry name" value="ANAPHASE-PROMOTING COMPLEX 10"/>
    <property type="match status" value="1"/>
</dbReference>
<dbReference type="AlphaFoldDB" id="A0A5J5AQ59"/>
<dbReference type="GO" id="GO:0031145">
    <property type="term" value="P:anaphase-promoting complex-dependent catabolic process"/>
    <property type="evidence" value="ECO:0007669"/>
    <property type="project" value="InterPro"/>
</dbReference>
<evidence type="ECO:0000256" key="4">
    <source>
        <dbReference type="ARBA" id="ARBA00022786"/>
    </source>
</evidence>
<evidence type="ECO:0000256" key="3">
    <source>
        <dbReference type="ARBA" id="ARBA00022776"/>
    </source>
</evidence>
<keyword evidence="2" id="KW-0132">Cell division</keyword>
<dbReference type="SUPFAM" id="SSF49785">
    <property type="entry name" value="Galactose-binding domain-like"/>
    <property type="match status" value="1"/>
</dbReference>
<dbReference type="GO" id="GO:0005680">
    <property type="term" value="C:anaphase-promoting complex"/>
    <property type="evidence" value="ECO:0007669"/>
    <property type="project" value="InterPro"/>
</dbReference>
<dbReference type="EMBL" id="CM018043">
    <property type="protein sequence ID" value="KAA8531892.1"/>
    <property type="molecule type" value="Genomic_DNA"/>
</dbReference>
<keyword evidence="3" id="KW-0498">Mitosis</keyword>
<evidence type="ECO:0000256" key="5">
    <source>
        <dbReference type="ARBA" id="ARBA00023306"/>
    </source>
</evidence>
<reference evidence="7 8" key="1">
    <citation type="submission" date="2019-09" db="EMBL/GenBank/DDBJ databases">
        <title>A chromosome-level genome assembly of the Chinese tupelo Nyssa sinensis.</title>
        <authorList>
            <person name="Yang X."/>
            <person name="Kang M."/>
            <person name="Yang Y."/>
            <person name="Xiong H."/>
            <person name="Wang M."/>
            <person name="Zhang Z."/>
            <person name="Wang Z."/>
            <person name="Wu H."/>
            <person name="Ma T."/>
            <person name="Liu J."/>
            <person name="Xi Z."/>
        </authorList>
    </citation>
    <scope>NUCLEOTIDE SEQUENCE [LARGE SCALE GENOMIC DNA]</scope>
    <source>
        <strain evidence="7">J267</strain>
        <tissue evidence="7">Leaf</tissue>
    </source>
</reference>
<evidence type="ECO:0000256" key="1">
    <source>
        <dbReference type="ARBA" id="ARBA00006762"/>
    </source>
</evidence>
<evidence type="ECO:0000313" key="8">
    <source>
        <dbReference type="Proteomes" id="UP000325577"/>
    </source>
</evidence>
<dbReference type="GO" id="GO:0051301">
    <property type="term" value="P:cell division"/>
    <property type="evidence" value="ECO:0007669"/>
    <property type="project" value="UniProtKB-KW"/>
</dbReference>
<keyword evidence="5" id="KW-0131">Cell cycle</keyword>
<keyword evidence="4" id="KW-0833">Ubl conjugation pathway</keyword>
<protein>
    <recommendedName>
        <fullName evidence="6">DOC domain-containing protein</fullName>
    </recommendedName>
</protein>
<keyword evidence="8" id="KW-1185">Reference proteome</keyword>
<dbReference type="GO" id="GO:0070979">
    <property type="term" value="P:protein K11-linked ubiquitination"/>
    <property type="evidence" value="ECO:0007669"/>
    <property type="project" value="TreeGrafter"/>
</dbReference>